<dbReference type="PANTHER" id="PTHR34860:SF7">
    <property type="entry name" value="TRANSCRIPTION REGULATOR, SPOVT_ABRB FAMILY"/>
    <property type="match status" value="1"/>
</dbReference>
<dbReference type="NCBIfam" id="TIGR01439">
    <property type="entry name" value="lp_hng_hel_AbrB"/>
    <property type="match status" value="1"/>
</dbReference>
<keyword evidence="2" id="KW-0238">DNA-binding</keyword>
<dbReference type="SMART" id="SM00966">
    <property type="entry name" value="SpoVT_AbrB"/>
    <property type="match status" value="1"/>
</dbReference>
<evidence type="ECO:0000313" key="2">
    <source>
        <dbReference type="EMBL" id="RZN61422.1"/>
    </source>
</evidence>
<comment type="caution">
    <text evidence="2">The sequence shown here is derived from an EMBL/GenBank/DDBJ whole genome shotgun (WGS) entry which is preliminary data.</text>
</comment>
<dbReference type="InterPro" id="IPR037914">
    <property type="entry name" value="SpoVT-AbrB_sf"/>
</dbReference>
<gene>
    <name evidence="2" type="ORF">EF810_04990</name>
</gene>
<dbReference type="InterPro" id="IPR052975">
    <property type="entry name" value="Repressor-like_regulatory"/>
</dbReference>
<evidence type="ECO:0000259" key="1">
    <source>
        <dbReference type="PROSITE" id="PS51740"/>
    </source>
</evidence>
<evidence type="ECO:0000313" key="3">
    <source>
        <dbReference type="Proteomes" id="UP000316217"/>
    </source>
</evidence>
<proteinExistence type="predicted"/>
<name>A0A520KK00_9CREN</name>
<dbReference type="Pfam" id="PF04014">
    <property type="entry name" value="MazE_antitoxin"/>
    <property type="match status" value="1"/>
</dbReference>
<dbReference type="EMBL" id="RXII01000075">
    <property type="protein sequence ID" value="RZN61422.1"/>
    <property type="molecule type" value="Genomic_DNA"/>
</dbReference>
<accession>A0A520KK00</accession>
<dbReference type="PANTHER" id="PTHR34860">
    <property type="entry name" value="REPRESSOR-LIKE PROTEIN SSO7C3"/>
    <property type="match status" value="1"/>
</dbReference>
<dbReference type="AlphaFoldDB" id="A0A520KK00"/>
<dbReference type="Proteomes" id="UP000316217">
    <property type="component" value="Unassembled WGS sequence"/>
</dbReference>
<dbReference type="InterPro" id="IPR007159">
    <property type="entry name" value="SpoVT-AbrB_dom"/>
</dbReference>
<sequence length="88" mass="10163">MMKLRLKVGPKGQIVIPKILREKYGIKGNDYVLVEVKDKELAITRAPSIEETLEWIKLRRKRLKAKQANLGDLAEVDLEEFNEDICGR</sequence>
<reference evidence="2 3" key="1">
    <citation type="journal article" date="2019" name="Nat. Microbiol.">
        <title>Wide diversity of methane and short-chain alkane metabolisms in uncultured archaea.</title>
        <authorList>
            <person name="Borrel G."/>
            <person name="Adam P.S."/>
            <person name="McKay L.J."/>
            <person name="Chen L.X."/>
            <person name="Sierra-Garcia I.N."/>
            <person name="Sieber C.M."/>
            <person name="Letourneur Q."/>
            <person name="Ghozlane A."/>
            <person name="Andersen G.L."/>
            <person name="Li W.J."/>
            <person name="Hallam S.J."/>
            <person name="Muyzer G."/>
            <person name="de Oliveira V.M."/>
            <person name="Inskeep W.P."/>
            <person name="Banfield J.F."/>
            <person name="Gribaldo S."/>
        </authorList>
    </citation>
    <scope>NUCLEOTIDE SEQUENCE [LARGE SCALE GENOMIC DNA]</scope>
    <source>
        <strain evidence="2">NM4</strain>
    </source>
</reference>
<dbReference type="SUPFAM" id="SSF89447">
    <property type="entry name" value="AbrB/MazE/MraZ-like"/>
    <property type="match status" value="1"/>
</dbReference>
<protein>
    <submittedName>
        <fullName evidence="2">AbrB/MazE/SpoVT family DNA-binding domain-containing protein</fullName>
    </submittedName>
</protein>
<dbReference type="PROSITE" id="PS51740">
    <property type="entry name" value="SPOVT_ABRB"/>
    <property type="match status" value="1"/>
</dbReference>
<feature type="domain" description="SpoVT-AbrB" evidence="1">
    <location>
        <begin position="3"/>
        <end position="48"/>
    </location>
</feature>
<organism evidence="2 3">
    <name type="scientific">Candidatus Methanodesulfokora washburnensis</name>
    <dbReference type="NCBI Taxonomy" id="2478471"/>
    <lineage>
        <taxon>Archaea</taxon>
        <taxon>Thermoproteota</taxon>
        <taxon>Candidatus Korarchaeia</taxon>
        <taxon>Candidatus Korarchaeia incertae sedis</taxon>
        <taxon>Candidatus Methanodesulfokora</taxon>
    </lineage>
</organism>
<dbReference type="GO" id="GO:0003677">
    <property type="term" value="F:DNA binding"/>
    <property type="evidence" value="ECO:0007669"/>
    <property type="project" value="UniProtKB-KW"/>
</dbReference>
<dbReference type="Gene3D" id="2.10.260.10">
    <property type="match status" value="1"/>
</dbReference>